<dbReference type="InterPro" id="IPR050558">
    <property type="entry name" value="PTS_Sugar-Specific_Components"/>
</dbReference>
<keyword evidence="4" id="KW-0762">Sugar transport</keyword>
<dbReference type="GO" id="GO:0008982">
    <property type="term" value="F:protein-N(PI)-phosphohistidine-sugar phosphotransferase activity"/>
    <property type="evidence" value="ECO:0007669"/>
    <property type="project" value="InterPro"/>
</dbReference>
<dbReference type="GO" id="GO:0015771">
    <property type="term" value="P:trehalose transport"/>
    <property type="evidence" value="ECO:0007669"/>
    <property type="project" value="TreeGrafter"/>
</dbReference>
<keyword evidence="6 9" id="KW-0812">Transmembrane</keyword>
<feature type="transmembrane region" description="Helical" evidence="9">
    <location>
        <begin position="33"/>
        <end position="54"/>
    </location>
</feature>
<feature type="transmembrane region" description="Helical" evidence="9">
    <location>
        <begin position="66"/>
        <end position="84"/>
    </location>
</feature>
<dbReference type="InterPro" id="IPR013013">
    <property type="entry name" value="PTS_EIIC_1"/>
</dbReference>
<dbReference type="PANTHER" id="PTHR30175">
    <property type="entry name" value="PHOSPHOTRANSFERASE SYSTEM TRANSPORT PROTEIN"/>
    <property type="match status" value="1"/>
</dbReference>
<organism evidence="11 12">
    <name type="scientific">Klebsiella pneumoniae</name>
    <dbReference type="NCBI Taxonomy" id="573"/>
    <lineage>
        <taxon>Bacteria</taxon>
        <taxon>Pseudomonadati</taxon>
        <taxon>Pseudomonadota</taxon>
        <taxon>Gammaproteobacteria</taxon>
        <taxon>Enterobacterales</taxon>
        <taxon>Enterobacteriaceae</taxon>
        <taxon>Klebsiella/Raoultella group</taxon>
        <taxon>Klebsiella</taxon>
        <taxon>Klebsiella pneumoniae complex</taxon>
    </lineage>
</organism>
<reference evidence="11 12" key="1">
    <citation type="submission" date="2018-06" db="EMBL/GenBank/DDBJ databases">
        <authorList>
            <consortium name="Pathogen Informatics"/>
            <person name="Doyle S."/>
        </authorList>
    </citation>
    <scope>NUCLEOTIDE SEQUENCE [LARGE SCALE GENOMIC DNA]</scope>
    <source>
        <strain evidence="11 12">NCTC8849</strain>
    </source>
</reference>
<dbReference type="Proteomes" id="UP000254799">
    <property type="component" value="Unassembled WGS sequence"/>
</dbReference>
<feature type="transmembrane region" description="Helical" evidence="9">
    <location>
        <begin position="141"/>
        <end position="169"/>
    </location>
</feature>
<keyword evidence="7 9" id="KW-1133">Transmembrane helix</keyword>
<evidence type="ECO:0000256" key="8">
    <source>
        <dbReference type="ARBA" id="ARBA00023136"/>
    </source>
</evidence>
<dbReference type="GO" id="GO:0005886">
    <property type="term" value="C:plasma membrane"/>
    <property type="evidence" value="ECO:0007669"/>
    <property type="project" value="UniProtKB-SubCell"/>
</dbReference>
<feature type="transmembrane region" description="Helical" evidence="9">
    <location>
        <begin position="104"/>
        <end position="121"/>
    </location>
</feature>
<evidence type="ECO:0000256" key="4">
    <source>
        <dbReference type="ARBA" id="ARBA00022597"/>
    </source>
</evidence>
<proteinExistence type="predicted"/>
<dbReference type="PANTHER" id="PTHR30175:SF1">
    <property type="entry name" value="PTS SYSTEM ARBUTIN-, CELLOBIOSE-, AND SALICIN-SPECIFIC EIIBC COMPONENT-RELATED"/>
    <property type="match status" value="1"/>
</dbReference>
<feature type="transmembrane region" description="Helical" evidence="9">
    <location>
        <begin position="175"/>
        <end position="193"/>
    </location>
</feature>
<dbReference type="Pfam" id="PF02378">
    <property type="entry name" value="PTS_EIIC"/>
    <property type="match status" value="1"/>
</dbReference>
<evidence type="ECO:0000313" key="12">
    <source>
        <dbReference type="Proteomes" id="UP000254799"/>
    </source>
</evidence>
<dbReference type="EMBL" id="UGLC01000002">
    <property type="protein sequence ID" value="STT56197.1"/>
    <property type="molecule type" value="Genomic_DNA"/>
</dbReference>
<evidence type="ECO:0000256" key="6">
    <source>
        <dbReference type="ARBA" id="ARBA00022692"/>
    </source>
</evidence>
<evidence type="ECO:0000313" key="11">
    <source>
        <dbReference type="EMBL" id="STT56197.1"/>
    </source>
</evidence>
<keyword evidence="3" id="KW-1003">Cell membrane</keyword>
<dbReference type="AlphaFoldDB" id="A0A377WQ94"/>
<evidence type="ECO:0000256" key="3">
    <source>
        <dbReference type="ARBA" id="ARBA00022475"/>
    </source>
</evidence>
<evidence type="ECO:0000259" key="10">
    <source>
        <dbReference type="PROSITE" id="PS51103"/>
    </source>
</evidence>
<protein>
    <submittedName>
        <fullName evidence="11">PTS system protein</fullName>
    </submittedName>
</protein>
<dbReference type="GO" id="GO:0009401">
    <property type="term" value="P:phosphoenolpyruvate-dependent sugar phosphotransferase system"/>
    <property type="evidence" value="ECO:0007669"/>
    <property type="project" value="UniProtKB-KW"/>
</dbReference>
<keyword evidence="5" id="KW-0598">Phosphotransferase system</keyword>
<comment type="subcellular location">
    <subcellularLocation>
        <location evidence="1">Cell membrane</location>
        <topology evidence="1">Multi-pass membrane protein</topology>
    </subcellularLocation>
</comment>
<keyword evidence="2" id="KW-0813">Transport</keyword>
<gene>
    <name evidence="11" type="primary">bglF_3</name>
    <name evidence="11" type="ORF">NCTC8849_04844</name>
</gene>
<accession>A0A377WQ94</accession>
<keyword evidence="8 9" id="KW-0472">Membrane</keyword>
<dbReference type="PROSITE" id="PS51103">
    <property type="entry name" value="PTS_EIIC_TYPE_1"/>
    <property type="match status" value="1"/>
</dbReference>
<dbReference type="GO" id="GO:0090589">
    <property type="term" value="F:protein-phosphocysteine-trehalose phosphotransferase system transporter activity"/>
    <property type="evidence" value="ECO:0007669"/>
    <property type="project" value="TreeGrafter"/>
</dbReference>
<name>A0A377WQ94_KLEPN</name>
<evidence type="ECO:0000256" key="5">
    <source>
        <dbReference type="ARBA" id="ARBA00022683"/>
    </source>
</evidence>
<dbReference type="InterPro" id="IPR003352">
    <property type="entry name" value="PTS_EIIC"/>
</dbReference>
<evidence type="ECO:0000256" key="9">
    <source>
        <dbReference type="SAM" id="Phobius"/>
    </source>
</evidence>
<feature type="domain" description="PTS EIIC type-1" evidence="10">
    <location>
        <begin position="1"/>
        <end position="342"/>
    </location>
</feature>
<evidence type="ECO:0000256" key="7">
    <source>
        <dbReference type="ARBA" id="ARBA00022989"/>
    </source>
</evidence>
<evidence type="ECO:0000256" key="2">
    <source>
        <dbReference type="ARBA" id="ARBA00022448"/>
    </source>
</evidence>
<evidence type="ECO:0000256" key="1">
    <source>
        <dbReference type="ARBA" id="ARBA00004651"/>
    </source>
</evidence>
<sequence length="342" mass="36968">MSPLIPAIIGGSMVKLLAMILEMSGALPKGSPTLTLLALIGDGAFFFLPLMVAASAAVKFKTNMSLAIAIAGVLVHPGFIELMAKAAQGEHVEFAFIPVTAVKYTYTVIPALVMTWCLSYIERWVDRITPAVTKNFLKPMLIVLIAAPLAILLIGPLGIWIGSAISALVYTIHSYLGWLSVAIMGGLWPLLVMTGMHRVFTPTIIQTIAETGKEGMVMPSEIGANLSLGGSSLAVAWKTKTRSCARRRWPPRHRRFWPDFRTGAVRRGGAPEAPADRQLNQRLYLRRGGRHCRTGQPFDGGAGAVYQRAVFRSGQSNDHRLGVWRDGAVGGAVVCPDADPWL</sequence>
<feature type="transmembrane region" description="Helical" evidence="9">
    <location>
        <begin position="7"/>
        <end position="27"/>
    </location>
</feature>